<reference evidence="2 3" key="1">
    <citation type="submission" date="2020-08" db="EMBL/GenBank/DDBJ databases">
        <title>Sequencing the genomes of 1000 actinobacteria strains.</title>
        <authorList>
            <person name="Klenk H.-P."/>
        </authorList>
    </citation>
    <scope>NUCLEOTIDE SEQUENCE [LARGE SCALE GENOMIC DNA]</scope>
    <source>
        <strain evidence="2 3">DSM 45298</strain>
    </source>
</reference>
<dbReference type="SUPFAM" id="SSF109854">
    <property type="entry name" value="DinB/YfiT-like putative metalloenzymes"/>
    <property type="match status" value="1"/>
</dbReference>
<dbReference type="GO" id="GO:0046872">
    <property type="term" value="F:metal ion binding"/>
    <property type="evidence" value="ECO:0007669"/>
    <property type="project" value="InterPro"/>
</dbReference>
<protein>
    <submittedName>
        <fullName evidence="2">Uncharacterized protein (TIGR03086 family)</fullName>
    </submittedName>
</protein>
<dbReference type="Proteomes" id="UP000551501">
    <property type="component" value="Unassembled WGS sequence"/>
</dbReference>
<evidence type="ECO:0000313" key="2">
    <source>
        <dbReference type="EMBL" id="MBB4136123.1"/>
    </source>
</evidence>
<feature type="domain" description="Mycothiol-dependent maleylpyruvate isomerase metal-binding" evidence="1">
    <location>
        <begin position="17"/>
        <end position="127"/>
    </location>
</feature>
<dbReference type="Gene3D" id="1.20.120.450">
    <property type="entry name" value="dinb family like domain"/>
    <property type="match status" value="1"/>
</dbReference>
<dbReference type="InterPro" id="IPR034660">
    <property type="entry name" value="DinB/YfiT-like"/>
</dbReference>
<sequence length="184" mass="19835">MTDHMLMLAEGEGLWESVSAGVSADQLGLESGCAGWSNRDLLNHVIAGGHRYSMLLDGATVEETAFTRDLDYVAAGSDEFRRYEDRLHASIEAADLAVDVDHRAGRRPGRDLIPMRTMELVLHTRDLCDGIGAAWEPSATIVDYLLTDAASIIEDLRDAGAFDPATTPTSSSAVDRLLAFAGRA</sequence>
<dbReference type="AlphaFoldDB" id="A0A840F0V7"/>
<keyword evidence="3" id="KW-1185">Reference proteome</keyword>
<organism evidence="2 3">
    <name type="scientific">Gordonia humi</name>
    <dbReference type="NCBI Taxonomy" id="686429"/>
    <lineage>
        <taxon>Bacteria</taxon>
        <taxon>Bacillati</taxon>
        <taxon>Actinomycetota</taxon>
        <taxon>Actinomycetes</taxon>
        <taxon>Mycobacteriales</taxon>
        <taxon>Gordoniaceae</taxon>
        <taxon>Gordonia</taxon>
    </lineage>
</organism>
<dbReference type="InterPro" id="IPR024344">
    <property type="entry name" value="MDMPI_metal-binding"/>
</dbReference>
<accession>A0A840F0V7</accession>
<dbReference type="RefSeq" id="WP_183371098.1">
    <property type="nucleotide sequence ID" value="NZ_BAABHL010000003.1"/>
</dbReference>
<evidence type="ECO:0000259" key="1">
    <source>
        <dbReference type="Pfam" id="PF11716"/>
    </source>
</evidence>
<comment type="caution">
    <text evidence="2">The sequence shown here is derived from an EMBL/GenBank/DDBJ whole genome shotgun (WGS) entry which is preliminary data.</text>
</comment>
<proteinExistence type="predicted"/>
<gene>
    <name evidence="2" type="ORF">BKA16_002675</name>
</gene>
<dbReference type="EMBL" id="JACIFP010000001">
    <property type="protein sequence ID" value="MBB4136123.1"/>
    <property type="molecule type" value="Genomic_DNA"/>
</dbReference>
<dbReference type="Pfam" id="PF11716">
    <property type="entry name" value="MDMPI_N"/>
    <property type="match status" value="1"/>
</dbReference>
<name>A0A840F0V7_9ACTN</name>
<evidence type="ECO:0000313" key="3">
    <source>
        <dbReference type="Proteomes" id="UP000551501"/>
    </source>
</evidence>